<dbReference type="EMBL" id="AZGA01000088">
    <property type="protein sequence ID" value="KRM30421.1"/>
    <property type="molecule type" value="Genomic_DNA"/>
</dbReference>
<feature type="domain" description="HTH tetR-type" evidence="3">
    <location>
        <begin position="7"/>
        <end position="67"/>
    </location>
</feature>
<dbReference type="InterPro" id="IPR050624">
    <property type="entry name" value="HTH-type_Tx_Regulator"/>
</dbReference>
<dbReference type="InterPro" id="IPR001647">
    <property type="entry name" value="HTH_TetR"/>
</dbReference>
<protein>
    <recommendedName>
        <fullName evidence="3">HTH tetR-type domain-containing protein</fullName>
    </recommendedName>
</protein>
<dbReference type="eggNOG" id="COG1309">
    <property type="taxonomic scope" value="Bacteria"/>
</dbReference>
<dbReference type="PANTHER" id="PTHR43479:SF11">
    <property type="entry name" value="ACREF_ENVCD OPERON REPRESSOR-RELATED"/>
    <property type="match status" value="1"/>
</dbReference>
<evidence type="ECO:0000313" key="5">
    <source>
        <dbReference type="Proteomes" id="UP000051236"/>
    </source>
</evidence>
<dbReference type="PATRIC" id="fig|1423734.3.peg.1570"/>
<reference evidence="4 5" key="1">
    <citation type="journal article" date="2015" name="Genome Announc.">
        <title>Expanding the biotechnology potential of lactobacilli through comparative genomics of 213 strains and associated genera.</title>
        <authorList>
            <person name="Sun Z."/>
            <person name="Harris H.M."/>
            <person name="McCann A."/>
            <person name="Guo C."/>
            <person name="Argimon S."/>
            <person name="Zhang W."/>
            <person name="Yang X."/>
            <person name="Jeffery I.B."/>
            <person name="Cooney J.C."/>
            <person name="Kagawa T.F."/>
            <person name="Liu W."/>
            <person name="Song Y."/>
            <person name="Salvetti E."/>
            <person name="Wrobel A."/>
            <person name="Rasinkangas P."/>
            <person name="Parkhill J."/>
            <person name="Rea M.C."/>
            <person name="O'Sullivan O."/>
            <person name="Ritari J."/>
            <person name="Douillard F.P."/>
            <person name="Paul Ross R."/>
            <person name="Yang R."/>
            <person name="Briner A.E."/>
            <person name="Felis G.E."/>
            <person name="de Vos W.M."/>
            <person name="Barrangou R."/>
            <person name="Klaenhammer T.R."/>
            <person name="Caufield P.W."/>
            <person name="Cui Y."/>
            <person name="Zhang H."/>
            <person name="O'Toole P.W."/>
        </authorList>
    </citation>
    <scope>NUCLEOTIDE SEQUENCE [LARGE SCALE GENOMIC DNA]</scope>
    <source>
        <strain evidence="4 5">DSM 18527</strain>
    </source>
</reference>
<evidence type="ECO:0000259" key="3">
    <source>
        <dbReference type="PROSITE" id="PS50977"/>
    </source>
</evidence>
<dbReference type="Proteomes" id="UP000051236">
    <property type="component" value="Unassembled WGS sequence"/>
</dbReference>
<evidence type="ECO:0000256" key="1">
    <source>
        <dbReference type="ARBA" id="ARBA00023125"/>
    </source>
</evidence>
<gene>
    <name evidence="4" type="ORF">FC83_GL001552</name>
</gene>
<comment type="caution">
    <text evidence="4">The sequence shown here is derived from an EMBL/GenBank/DDBJ whole genome shotgun (WGS) entry which is preliminary data.</text>
</comment>
<dbReference type="InterPro" id="IPR009057">
    <property type="entry name" value="Homeodomain-like_sf"/>
</dbReference>
<organism evidence="4 5">
    <name type="scientific">Agrilactobacillus composti DSM 18527 = JCM 14202</name>
    <dbReference type="NCBI Taxonomy" id="1423734"/>
    <lineage>
        <taxon>Bacteria</taxon>
        <taxon>Bacillati</taxon>
        <taxon>Bacillota</taxon>
        <taxon>Bacilli</taxon>
        <taxon>Lactobacillales</taxon>
        <taxon>Lactobacillaceae</taxon>
        <taxon>Agrilactobacillus</taxon>
    </lineage>
</organism>
<dbReference type="PROSITE" id="PS50977">
    <property type="entry name" value="HTH_TETR_2"/>
    <property type="match status" value="1"/>
</dbReference>
<accession>X0PD66</accession>
<dbReference type="Gene3D" id="1.10.357.10">
    <property type="entry name" value="Tetracycline Repressor, domain 2"/>
    <property type="match status" value="1"/>
</dbReference>
<name>X0PD66_9LACO</name>
<dbReference type="OrthoDB" id="9810250at2"/>
<keyword evidence="5" id="KW-1185">Reference proteome</keyword>
<proteinExistence type="predicted"/>
<evidence type="ECO:0000313" key="4">
    <source>
        <dbReference type="EMBL" id="KRM30421.1"/>
    </source>
</evidence>
<dbReference type="SUPFAM" id="SSF46689">
    <property type="entry name" value="Homeodomain-like"/>
    <property type="match status" value="1"/>
</dbReference>
<dbReference type="RefSeq" id="WP_052004496.1">
    <property type="nucleotide sequence ID" value="NZ_AZGA01000088.1"/>
</dbReference>
<dbReference type="GO" id="GO:0003677">
    <property type="term" value="F:DNA binding"/>
    <property type="evidence" value="ECO:0007669"/>
    <property type="project" value="UniProtKB-UniRule"/>
</dbReference>
<evidence type="ECO:0000256" key="2">
    <source>
        <dbReference type="PROSITE-ProRule" id="PRU00335"/>
    </source>
</evidence>
<dbReference type="STRING" id="1423734.FC83_GL001552"/>
<sequence>MTSKQVMRTKRALNQALYDLLQTNYLEKITVKMIVDQALTDRSTFYRYYQDKFDLLRDVIFNFLHGTTYLNDNILEDDPMFIRVVGWLDAHASLFRHILVNNSDVTFYESIVTNIAAEGQKFIETMPPNELHAQPFFQFIRDAPKPEIIITSLSSMILSTILQWLQDDALTMADVLAAIHYPGFYLHQLNAKTD</sequence>
<keyword evidence="1 2" id="KW-0238">DNA-binding</keyword>
<dbReference type="AlphaFoldDB" id="X0PD66"/>
<feature type="DNA-binding region" description="H-T-H motif" evidence="2">
    <location>
        <begin position="30"/>
        <end position="49"/>
    </location>
</feature>
<dbReference type="PANTHER" id="PTHR43479">
    <property type="entry name" value="ACREF/ENVCD OPERON REPRESSOR-RELATED"/>
    <property type="match status" value="1"/>
</dbReference>